<organism evidence="2 3">
    <name type="scientific">Pogonophryne albipinna</name>
    <dbReference type="NCBI Taxonomy" id="1090488"/>
    <lineage>
        <taxon>Eukaryota</taxon>
        <taxon>Metazoa</taxon>
        <taxon>Chordata</taxon>
        <taxon>Craniata</taxon>
        <taxon>Vertebrata</taxon>
        <taxon>Euteleostomi</taxon>
        <taxon>Actinopterygii</taxon>
        <taxon>Neopterygii</taxon>
        <taxon>Teleostei</taxon>
        <taxon>Neoteleostei</taxon>
        <taxon>Acanthomorphata</taxon>
        <taxon>Eupercaria</taxon>
        <taxon>Perciformes</taxon>
        <taxon>Notothenioidei</taxon>
        <taxon>Pogonophryne</taxon>
    </lineage>
</organism>
<accession>A0AAD6FR52</accession>
<dbReference type="AlphaFoldDB" id="A0AAD6FR52"/>
<keyword evidence="1" id="KW-0812">Transmembrane</keyword>
<evidence type="ECO:0000313" key="2">
    <source>
        <dbReference type="EMBL" id="KAJ4942307.1"/>
    </source>
</evidence>
<feature type="transmembrane region" description="Helical" evidence="1">
    <location>
        <begin position="56"/>
        <end position="74"/>
    </location>
</feature>
<keyword evidence="1" id="KW-1133">Transmembrane helix</keyword>
<proteinExistence type="predicted"/>
<gene>
    <name evidence="2" type="ORF">JOQ06_012173</name>
</gene>
<dbReference type="GO" id="GO:0015389">
    <property type="term" value="F:pyrimidine- and adenosine-specific:sodium symporter activity"/>
    <property type="evidence" value="ECO:0007669"/>
    <property type="project" value="TreeGrafter"/>
</dbReference>
<keyword evidence="1" id="KW-0472">Membrane</keyword>
<feature type="non-terminal residue" evidence="2">
    <location>
        <position position="1"/>
    </location>
</feature>
<dbReference type="GO" id="GO:0015860">
    <property type="term" value="P:purine nucleoside transmembrane transport"/>
    <property type="evidence" value="ECO:0007669"/>
    <property type="project" value="TreeGrafter"/>
</dbReference>
<reference evidence="2" key="1">
    <citation type="submission" date="2022-11" db="EMBL/GenBank/DDBJ databases">
        <title>Chromosome-level genome of Pogonophryne albipinna.</title>
        <authorList>
            <person name="Jo E."/>
        </authorList>
    </citation>
    <scope>NUCLEOTIDE SEQUENCE</scope>
    <source>
        <strain evidence="2">SGF0006</strain>
        <tissue evidence="2">Muscle</tissue>
    </source>
</reference>
<feature type="transmembrane region" description="Helical" evidence="1">
    <location>
        <begin position="30"/>
        <end position="50"/>
    </location>
</feature>
<dbReference type="PANTHER" id="PTHR10590:SF4">
    <property type="entry name" value="SOLUTE CARRIER FAMILY 28 MEMBER 3"/>
    <property type="match status" value="1"/>
</dbReference>
<evidence type="ECO:0000313" key="3">
    <source>
        <dbReference type="Proteomes" id="UP001219934"/>
    </source>
</evidence>
<protein>
    <submittedName>
        <fullName evidence="2">Uncharacterized protein</fullName>
    </submittedName>
</protein>
<dbReference type="GO" id="GO:0015864">
    <property type="term" value="P:pyrimidine nucleoside transport"/>
    <property type="evidence" value="ECO:0007669"/>
    <property type="project" value="TreeGrafter"/>
</dbReference>
<dbReference type="EMBL" id="JAPTMU010000006">
    <property type="protein sequence ID" value="KAJ4942307.1"/>
    <property type="molecule type" value="Genomic_DNA"/>
</dbReference>
<dbReference type="GO" id="GO:0005886">
    <property type="term" value="C:plasma membrane"/>
    <property type="evidence" value="ECO:0007669"/>
    <property type="project" value="TreeGrafter"/>
</dbReference>
<dbReference type="InterPro" id="IPR008276">
    <property type="entry name" value="C_nuclsd_transpt"/>
</dbReference>
<comment type="caution">
    <text evidence="2">The sequence shown here is derived from an EMBL/GenBank/DDBJ whole genome shotgun (WGS) entry which is preliminary data.</text>
</comment>
<dbReference type="Proteomes" id="UP001219934">
    <property type="component" value="Unassembled WGS sequence"/>
</dbReference>
<evidence type="ECO:0000256" key="1">
    <source>
        <dbReference type="SAM" id="Phobius"/>
    </source>
</evidence>
<sequence length="173" mass="20100">METKCRKRGKDIKAFDSEDYLTEQKDQIRLITQLVLTAGFVAIVIAACVLNFNRALVLLVISLVTVFFLVWDWMMECYGNREELSPIRDLLSRNWFWIRWNNNVLTLKKMHCLLNQQENYVHRKGRMKESVEATHLLSASVMSAPASLAIAKTFWPEIETQRVTAGQNLKVEH</sequence>
<name>A0AAD6FR52_9TELE</name>
<dbReference type="PANTHER" id="PTHR10590">
    <property type="entry name" value="SODIUM/NUCLEOSIDE COTRANSPORTER"/>
    <property type="match status" value="1"/>
</dbReference>
<keyword evidence="3" id="KW-1185">Reference proteome</keyword>